<evidence type="ECO:0000256" key="4">
    <source>
        <dbReference type="PROSITE-ProRule" id="PRU00742"/>
    </source>
</evidence>
<dbReference type="HOGENOM" id="CLU_085654_0_0_11"/>
<sequence length="299" mass="30931">MEEATGVVERASAGGLSRGSRTSVTAMRVHAVAQWQGSGWDGAQSRLPAGCEALASLTEEALGTPVLRIPAGKAGSSTERGVRNRAALLDNRGAQLAALENPEGPVLTVGGDCASDLVPIGVARYRYGPKLGVVWFDAHADANTPGTSPSGAFNGMVLRALLGEGDDEFVANPAVEPGRAVLVGTRSFDPAELQAVRAGLLRHVPPPADPADVVAAVREADVEALYVHVDVDVLDPREFPGAHYGEPGGLTVDRLVACLDALAEFDVVGAALAECTAADRTEASVLVPVVEALYRRLTS</sequence>
<dbReference type="PROSITE" id="PS51409">
    <property type="entry name" value="ARGINASE_2"/>
    <property type="match status" value="1"/>
</dbReference>
<dbReference type="AlphaFoldDB" id="H5XNF6"/>
<feature type="region of interest" description="Disordered" evidence="5">
    <location>
        <begin position="1"/>
        <end position="20"/>
    </location>
</feature>
<dbReference type="PANTHER" id="PTHR43782">
    <property type="entry name" value="ARGINASE"/>
    <property type="match status" value="1"/>
</dbReference>
<proteinExistence type="inferred from homology"/>
<dbReference type="InterPro" id="IPR023696">
    <property type="entry name" value="Ureohydrolase_dom_sf"/>
</dbReference>
<dbReference type="InterPro" id="IPR006035">
    <property type="entry name" value="Ureohydrolase"/>
</dbReference>
<keyword evidence="1" id="KW-0479">Metal-binding</keyword>
<comment type="similarity">
    <text evidence="4">Belongs to the arginase family.</text>
</comment>
<evidence type="ECO:0000256" key="2">
    <source>
        <dbReference type="ARBA" id="ARBA00022801"/>
    </source>
</evidence>
<evidence type="ECO:0000313" key="6">
    <source>
        <dbReference type="EMBL" id="EHR59984.1"/>
    </source>
</evidence>
<dbReference type="Proteomes" id="UP000002791">
    <property type="component" value="Chromosome"/>
</dbReference>
<reference evidence="6 7" key="1">
    <citation type="submission" date="2011-11" db="EMBL/GenBank/DDBJ databases">
        <title>The Noncontiguous Finished sequence of Saccharomonospora cyanea NA-134.</title>
        <authorList>
            <consortium name="US DOE Joint Genome Institute"/>
            <person name="Lucas S."/>
            <person name="Han J."/>
            <person name="Lapidus A."/>
            <person name="Cheng J.-F."/>
            <person name="Goodwin L."/>
            <person name="Pitluck S."/>
            <person name="Peters L."/>
            <person name="Ovchinnikova G."/>
            <person name="Lu M."/>
            <person name="Detter J.C."/>
            <person name="Han C."/>
            <person name="Tapia R."/>
            <person name="Land M."/>
            <person name="Hauser L."/>
            <person name="Kyrpides N."/>
            <person name="Ivanova N."/>
            <person name="Pagani I."/>
            <person name="Brambilla E.-M."/>
            <person name="Klenk H.-P."/>
            <person name="Woyke T."/>
        </authorList>
    </citation>
    <scope>NUCLEOTIDE SEQUENCE [LARGE SCALE GENOMIC DNA]</scope>
    <source>
        <strain evidence="6 7">NA-134</strain>
    </source>
</reference>
<dbReference type="eggNOG" id="COG0010">
    <property type="taxonomic scope" value="Bacteria"/>
</dbReference>
<dbReference type="GO" id="GO:0004053">
    <property type="term" value="F:arginase activity"/>
    <property type="evidence" value="ECO:0007669"/>
    <property type="project" value="TreeGrafter"/>
</dbReference>
<keyword evidence="2 6" id="KW-0378">Hydrolase</keyword>
<dbReference type="SUPFAM" id="SSF52768">
    <property type="entry name" value="Arginase/deacetylase"/>
    <property type="match status" value="1"/>
</dbReference>
<accession>H5XNF6</accession>
<evidence type="ECO:0000313" key="7">
    <source>
        <dbReference type="Proteomes" id="UP000002791"/>
    </source>
</evidence>
<dbReference type="PANTHER" id="PTHR43782:SF3">
    <property type="entry name" value="ARGINASE"/>
    <property type="match status" value="1"/>
</dbReference>
<dbReference type="PRINTS" id="PR00116">
    <property type="entry name" value="ARGINASE"/>
</dbReference>
<organism evidence="6 7">
    <name type="scientific">Saccharomonospora cyanea NA-134</name>
    <dbReference type="NCBI Taxonomy" id="882082"/>
    <lineage>
        <taxon>Bacteria</taxon>
        <taxon>Bacillati</taxon>
        <taxon>Actinomycetota</taxon>
        <taxon>Actinomycetes</taxon>
        <taxon>Pseudonocardiales</taxon>
        <taxon>Pseudonocardiaceae</taxon>
        <taxon>Saccharomonospora</taxon>
    </lineage>
</organism>
<dbReference type="CDD" id="cd09999">
    <property type="entry name" value="Arginase-like_1"/>
    <property type="match status" value="1"/>
</dbReference>
<protein>
    <submittedName>
        <fullName evidence="6">Arginase family hydrolase, arginase/agmainase/formiminoglutamate hydrolase</fullName>
    </submittedName>
</protein>
<evidence type="ECO:0000256" key="3">
    <source>
        <dbReference type="ARBA" id="ARBA00023211"/>
    </source>
</evidence>
<dbReference type="STRING" id="882082.SaccyDRAFT_1073"/>
<dbReference type="Pfam" id="PF00491">
    <property type="entry name" value="Arginase"/>
    <property type="match status" value="1"/>
</dbReference>
<dbReference type="EMBL" id="CM001440">
    <property type="protein sequence ID" value="EHR59984.1"/>
    <property type="molecule type" value="Genomic_DNA"/>
</dbReference>
<evidence type="ECO:0000256" key="1">
    <source>
        <dbReference type="ARBA" id="ARBA00022723"/>
    </source>
</evidence>
<dbReference type="GO" id="GO:0005829">
    <property type="term" value="C:cytosol"/>
    <property type="evidence" value="ECO:0007669"/>
    <property type="project" value="TreeGrafter"/>
</dbReference>
<dbReference type="GO" id="GO:0030145">
    <property type="term" value="F:manganese ion binding"/>
    <property type="evidence" value="ECO:0007669"/>
    <property type="project" value="TreeGrafter"/>
</dbReference>
<evidence type="ECO:0000256" key="5">
    <source>
        <dbReference type="SAM" id="MobiDB-lite"/>
    </source>
</evidence>
<name>H5XNF6_9PSEU</name>
<keyword evidence="3" id="KW-0464">Manganese</keyword>
<gene>
    <name evidence="6" type="ORF">SaccyDRAFT_1073</name>
</gene>
<dbReference type="Gene3D" id="3.40.800.10">
    <property type="entry name" value="Ureohydrolase domain"/>
    <property type="match status" value="1"/>
</dbReference>
<keyword evidence="7" id="KW-1185">Reference proteome</keyword>